<gene>
    <name evidence="1" type="ORF">ACJRO7_033584</name>
</gene>
<keyword evidence="2" id="KW-1185">Reference proteome</keyword>
<protein>
    <submittedName>
        <fullName evidence="1">Uncharacterized protein</fullName>
    </submittedName>
</protein>
<dbReference type="EMBL" id="JBJKBG010000008">
    <property type="protein sequence ID" value="KAL3729011.1"/>
    <property type="molecule type" value="Genomic_DNA"/>
</dbReference>
<dbReference type="AlphaFoldDB" id="A0ABD3JXE1"/>
<proteinExistence type="predicted"/>
<dbReference type="Proteomes" id="UP001634007">
    <property type="component" value="Unassembled WGS sequence"/>
</dbReference>
<comment type="caution">
    <text evidence="1">The sequence shown here is derived from an EMBL/GenBank/DDBJ whole genome shotgun (WGS) entry which is preliminary data.</text>
</comment>
<accession>A0ABD3JXE1</accession>
<sequence length="59" mass="6745">MDAMPEAVKEKELAARRQELPLHPPRRGRIKRLVFECLFGSLEALVARSIGFLLGRNRT</sequence>
<evidence type="ECO:0000313" key="2">
    <source>
        <dbReference type="Proteomes" id="UP001634007"/>
    </source>
</evidence>
<name>A0ABD3JXE1_EUCGL</name>
<evidence type="ECO:0000313" key="1">
    <source>
        <dbReference type="EMBL" id="KAL3729011.1"/>
    </source>
</evidence>
<reference evidence="1 2" key="1">
    <citation type="submission" date="2024-11" db="EMBL/GenBank/DDBJ databases">
        <title>Chromosome-level genome assembly of Eucalyptus globulus Labill. provides insights into its genome evolution.</title>
        <authorList>
            <person name="Li X."/>
        </authorList>
    </citation>
    <scope>NUCLEOTIDE SEQUENCE [LARGE SCALE GENOMIC DNA]</scope>
    <source>
        <strain evidence="1">CL2024</strain>
        <tissue evidence="1">Fresh tender leaves</tissue>
    </source>
</reference>
<organism evidence="1 2">
    <name type="scientific">Eucalyptus globulus</name>
    <name type="common">Tasmanian blue gum</name>
    <dbReference type="NCBI Taxonomy" id="34317"/>
    <lineage>
        <taxon>Eukaryota</taxon>
        <taxon>Viridiplantae</taxon>
        <taxon>Streptophyta</taxon>
        <taxon>Embryophyta</taxon>
        <taxon>Tracheophyta</taxon>
        <taxon>Spermatophyta</taxon>
        <taxon>Magnoliopsida</taxon>
        <taxon>eudicotyledons</taxon>
        <taxon>Gunneridae</taxon>
        <taxon>Pentapetalae</taxon>
        <taxon>rosids</taxon>
        <taxon>malvids</taxon>
        <taxon>Myrtales</taxon>
        <taxon>Myrtaceae</taxon>
        <taxon>Myrtoideae</taxon>
        <taxon>Eucalypteae</taxon>
        <taxon>Eucalyptus</taxon>
    </lineage>
</organism>